<accession>A0A371B159</accession>
<dbReference type="RefSeq" id="WP_115518833.1">
    <property type="nucleotide sequence ID" value="NZ_QRGO01000003.1"/>
</dbReference>
<organism evidence="2 3">
    <name type="scientific">Undibacter mobilis</name>
    <dbReference type="NCBI Taxonomy" id="2292256"/>
    <lineage>
        <taxon>Bacteria</taxon>
        <taxon>Pseudomonadati</taxon>
        <taxon>Pseudomonadota</taxon>
        <taxon>Alphaproteobacteria</taxon>
        <taxon>Hyphomicrobiales</taxon>
        <taxon>Nitrobacteraceae</taxon>
        <taxon>Undibacter</taxon>
    </lineage>
</organism>
<dbReference type="InterPro" id="IPR011576">
    <property type="entry name" value="Pyridox_Oxase_N"/>
</dbReference>
<gene>
    <name evidence="2" type="ORF">DXH78_19005</name>
</gene>
<evidence type="ECO:0000259" key="1">
    <source>
        <dbReference type="Pfam" id="PF01243"/>
    </source>
</evidence>
<name>A0A371B159_9BRAD</name>
<dbReference type="OrthoDB" id="9786134at2"/>
<dbReference type="Proteomes" id="UP000263993">
    <property type="component" value="Unassembled WGS sequence"/>
</dbReference>
<feature type="domain" description="Pyridoxamine 5'-phosphate oxidase N-terminal" evidence="1">
    <location>
        <begin position="38"/>
        <end position="149"/>
    </location>
</feature>
<reference evidence="3" key="1">
    <citation type="submission" date="2018-08" db="EMBL/GenBank/DDBJ databases">
        <authorList>
            <person name="Kim S.-J."/>
            <person name="Jung G.-Y."/>
        </authorList>
    </citation>
    <scope>NUCLEOTIDE SEQUENCE [LARGE SCALE GENOMIC DNA]</scope>
    <source>
        <strain evidence="3">GY_H</strain>
    </source>
</reference>
<evidence type="ECO:0000313" key="2">
    <source>
        <dbReference type="EMBL" id="RDV01315.1"/>
    </source>
</evidence>
<sequence length="203" mass="22488">MNNASIVFTPAAQQAQAERGSARAYAQRVAEGFPDTVTPELAAFIAEQDTAFLATATKEGAPYIQHRGGPKGFIKVVDDKTLGFADYRGNRQYITLANLSENDRAYLFLLDPARRQRIKLWGRARVVENDAALVERLFDAAYKAKPERAILFSIEAWDVNCSQHIVTRFTEAEIAEAMGGVTRKIAELEAENARLRSLLAVGR</sequence>
<comment type="caution">
    <text evidence="2">The sequence shown here is derived from an EMBL/GenBank/DDBJ whole genome shotgun (WGS) entry which is preliminary data.</text>
</comment>
<dbReference type="InterPro" id="IPR012349">
    <property type="entry name" value="Split_barrel_FMN-bd"/>
</dbReference>
<dbReference type="PANTHER" id="PTHR42815">
    <property type="entry name" value="FAD-BINDING, PUTATIVE (AFU_ORTHOLOGUE AFUA_6G07600)-RELATED"/>
    <property type="match status" value="1"/>
</dbReference>
<keyword evidence="3" id="KW-1185">Reference proteome</keyword>
<protein>
    <submittedName>
        <fullName evidence="2">Pyridoxamine 5'-phosphate oxidase</fullName>
    </submittedName>
</protein>
<dbReference type="PANTHER" id="PTHR42815:SF2">
    <property type="entry name" value="FAD-BINDING, PUTATIVE (AFU_ORTHOLOGUE AFUA_6G07600)-RELATED"/>
    <property type="match status" value="1"/>
</dbReference>
<dbReference type="Gene3D" id="2.30.110.10">
    <property type="entry name" value="Electron Transport, Fmn-binding Protein, Chain A"/>
    <property type="match status" value="1"/>
</dbReference>
<proteinExistence type="predicted"/>
<dbReference type="EMBL" id="QRGO01000003">
    <property type="protein sequence ID" value="RDV01315.1"/>
    <property type="molecule type" value="Genomic_DNA"/>
</dbReference>
<dbReference type="SUPFAM" id="SSF50475">
    <property type="entry name" value="FMN-binding split barrel"/>
    <property type="match status" value="1"/>
</dbReference>
<dbReference type="Pfam" id="PF01243">
    <property type="entry name" value="PNPOx_N"/>
    <property type="match status" value="1"/>
</dbReference>
<dbReference type="AlphaFoldDB" id="A0A371B159"/>
<evidence type="ECO:0000313" key="3">
    <source>
        <dbReference type="Proteomes" id="UP000263993"/>
    </source>
</evidence>